<evidence type="ECO:0000313" key="2">
    <source>
        <dbReference type="Proteomes" id="UP000000391"/>
    </source>
</evidence>
<dbReference type="EMBL" id="CP002069">
    <property type="protein sequence ID" value="ADI73107.1"/>
    <property type="molecule type" value="Genomic_DNA"/>
</dbReference>
<dbReference type="KEGG" id="mev:Metev_0176"/>
<reference evidence="1 2" key="1">
    <citation type="submission" date="2010-06" db="EMBL/GenBank/DDBJ databases">
        <title>Complete sequence chromosome of Methanohalobium evestigatum Z-7303.</title>
        <authorList>
            <consortium name="US DOE Joint Genome Institute"/>
            <person name="Lucas S."/>
            <person name="Copeland A."/>
            <person name="Lapidus A."/>
            <person name="Cheng J.-F."/>
            <person name="Bruce D."/>
            <person name="Goodwin L."/>
            <person name="Pitluck S."/>
            <person name="Saunders E."/>
            <person name="Detter J.C."/>
            <person name="Han C."/>
            <person name="Tapia R."/>
            <person name="Land M."/>
            <person name="Hauser L."/>
            <person name="Kyrpides N."/>
            <person name="Mikhailova N."/>
            <person name="Sieprawska-Lupa M."/>
            <person name="Whitman W.B."/>
            <person name="Anderson I."/>
            <person name="Woyke T."/>
        </authorList>
    </citation>
    <scope>NUCLEOTIDE SEQUENCE [LARGE SCALE GENOMIC DNA]</scope>
    <source>
        <strain evidence="2">ATCC BAA-1072 / DSM 3721 / NBRC 107634 / OCM 161 / Z-7303</strain>
    </source>
</reference>
<gene>
    <name evidence="1" type="ordered locus">Metev_0176</name>
</gene>
<dbReference type="AlphaFoldDB" id="D7E685"/>
<protein>
    <submittedName>
        <fullName evidence="1">Uncharacterized protein</fullName>
    </submittedName>
</protein>
<dbReference type="HOGENOM" id="CLU_3394516_0_0_2"/>
<name>D7E685_METEZ</name>
<dbReference type="STRING" id="644295.Metev_0176"/>
<evidence type="ECO:0000313" key="1">
    <source>
        <dbReference type="EMBL" id="ADI73107.1"/>
    </source>
</evidence>
<proteinExistence type="predicted"/>
<organism evidence="1 2">
    <name type="scientific">Methanohalobium evestigatum (strain ATCC BAA-1072 / DSM 3721 / NBRC 107634 / OCM 161 / Z-7303)</name>
    <dbReference type="NCBI Taxonomy" id="644295"/>
    <lineage>
        <taxon>Archaea</taxon>
        <taxon>Methanobacteriati</taxon>
        <taxon>Methanobacteriota</taxon>
        <taxon>Stenosarchaea group</taxon>
        <taxon>Methanomicrobia</taxon>
        <taxon>Methanosarcinales</taxon>
        <taxon>Methanosarcinaceae</taxon>
        <taxon>Methanohalobium</taxon>
    </lineage>
</organism>
<keyword evidence="2" id="KW-1185">Reference proteome</keyword>
<sequence length="31" mass="3500">MLGEKANEFNYVNNDNINENCQIIMAVVVVT</sequence>
<dbReference type="Proteomes" id="UP000000391">
    <property type="component" value="Chromosome"/>
</dbReference>
<accession>D7E685</accession>